<dbReference type="AlphaFoldDB" id="A0A183LUD8"/>
<dbReference type="Proteomes" id="UP000277204">
    <property type="component" value="Unassembled WGS sequence"/>
</dbReference>
<gene>
    <name evidence="1" type="ORF">SMRZ_LOCUS7413</name>
</gene>
<protein>
    <submittedName>
        <fullName evidence="1">Uncharacterized protein</fullName>
    </submittedName>
</protein>
<organism evidence="1 2">
    <name type="scientific">Schistosoma margrebowiei</name>
    <dbReference type="NCBI Taxonomy" id="48269"/>
    <lineage>
        <taxon>Eukaryota</taxon>
        <taxon>Metazoa</taxon>
        <taxon>Spiralia</taxon>
        <taxon>Lophotrochozoa</taxon>
        <taxon>Platyhelminthes</taxon>
        <taxon>Trematoda</taxon>
        <taxon>Digenea</taxon>
        <taxon>Strigeidida</taxon>
        <taxon>Schistosomatoidea</taxon>
        <taxon>Schistosomatidae</taxon>
        <taxon>Schistosoma</taxon>
    </lineage>
</organism>
<reference evidence="1 2" key="1">
    <citation type="submission" date="2018-11" db="EMBL/GenBank/DDBJ databases">
        <authorList>
            <consortium name="Pathogen Informatics"/>
        </authorList>
    </citation>
    <scope>NUCLEOTIDE SEQUENCE [LARGE SCALE GENOMIC DNA]</scope>
    <source>
        <strain evidence="1 2">Zambia</strain>
    </source>
</reference>
<keyword evidence="2" id="KW-1185">Reference proteome</keyword>
<proteinExistence type="predicted"/>
<sequence>MEKIVINYKNQTNNRNYCKCLFYFLVNFQPILMHLSLLFISIPFNFCMYFEITRKNVLTSNKYTVFI</sequence>
<accession>A0A183LUD8</accession>
<evidence type="ECO:0000313" key="1">
    <source>
        <dbReference type="EMBL" id="VDO76202.1"/>
    </source>
</evidence>
<evidence type="ECO:0000313" key="2">
    <source>
        <dbReference type="Proteomes" id="UP000277204"/>
    </source>
</evidence>
<dbReference type="EMBL" id="UZAI01002984">
    <property type="protein sequence ID" value="VDO76202.1"/>
    <property type="molecule type" value="Genomic_DNA"/>
</dbReference>
<name>A0A183LUD8_9TREM</name>